<evidence type="ECO:0000256" key="5">
    <source>
        <dbReference type="ARBA" id="ARBA00022840"/>
    </source>
</evidence>
<keyword evidence="5 12" id="KW-0067">ATP-binding</keyword>
<evidence type="ECO:0000313" key="16">
    <source>
        <dbReference type="Proteomes" id="UP000218890"/>
    </source>
</evidence>
<sequence>MLFNSNIRLIVEVTALSIMPEYTPEQLQVIHHPRGHAKVSAAAGSGKTATLIARVIELLRRGADARRLRVLMFNRSAREDFQQRLSAALHQHGIATTVSVQTFHSAGYRLLQRLEQEEIVPRRRLLTEQWRIRALARAALENALGQSTSLATLEDEDIDTFLGFIDVVKADIRPVSEVYADAANLLGEALPEHYVAAYQAFEEQCSEQRVRTLNDLVHRPVQELIADQGLAERFRNQLDHLIIDEYQDVNEAQQQLIRCVAGERAEVMVVGDPDQCVYQWRGARPEYIVRRFGEDFSGASEYLLPHTFRFGHAVALLGNHSVAHNRQRDGKLCLAAPGTPQTEVERRRDDDPQLYRSIIAEHLNSGGKLADIAVLVRLYSLGAAAELELLEAGVPFTLEGRESLFQRREVRALLGYLRYAAGRLGERLSDGSAPAELLGEMLMLPLAGLRRSEARDVARGFSPSGLPLGRYLNTIAAELPAWKARRLRQRSSFLSDLSHFHLTDPAVDVLDEVLDGLNIYAAIAQSGGSAEVASDRAMICAALRRFAIEGGWELGDFLERCDELIAKALEWQRQPPADAVCITSIHRAKGLQWPIVVVPGLTEGSFPYLANGANAATLEAERRLFYVAITRAQQRLYLVHPHDRHLEKVIASQGKRRFDLSKSKASRFLAEACPQASVNAAVAIAQGRPPPAGSMTKIVKSYADQLANEIDHAANQ</sequence>
<dbReference type="InterPro" id="IPR013986">
    <property type="entry name" value="DExx_box_DNA_helicase_dom_sf"/>
</dbReference>
<dbReference type="PROSITE" id="PS51217">
    <property type="entry name" value="UVRD_HELICASE_CTER"/>
    <property type="match status" value="1"/>
</dbReference>
<dbReference type="PANTHER" id="PTHR11070">
    <property type="entry name" value="UVRD / RECB / PCRA DNA HELICASE FAMILY MEMBER"/>
    <property type="match status" value="1"/>
</dbReference>
<gene>
    <name evidence="15" type="ORF">HH1059_11950</name>
</gene>
<evidence type="ECO:0000256" key="7">
    <source>
        <dbReference type="ARBA" id="ARBA00023235"/>
    </source>
</evidence>
<dbReference type="InterPro" id="IPR000212">
    <property type="entry name" value="DNA_helicase_UvrD/REP"/>
</dbReference>
<evidence type="ECO:0000259" key="13">
    <source>
        <dbReference type="PROSITE" id="PS51198"/>
    </source>
</evidence>
<dbReference type="GO" id="GO:0005524">
    <property type="term" value="F:ATP binding"/>
    <property type="evidence" value="ECO:0007669"/>
    <property type="project" value="UniProtKB-UniRule"/>
</dbReference>
<keyword evidence="6" id="KW-0238">DNA-binding</keyword>
<evidence type="ECO:0000256" key="9">
    <source>
        <dbReference type="ARBA" id="ARBA00034808"/>
    </source>
</evidence>
<dbReference type="Gene3D" id="1.10.10.160">
    <property type="match status" value="1"/>
</dbReference>
<comment type="similarity">
    <text evidence="1">Belongs to the helicase family. UvrD subfamily.</text>
</comment>
<evidence type="ECO:0000256" key="3">
    <source>
        <dbReference type="ARBA" id="ARBA00022801"/>
    </source>
</evidence>
<dbReference type="InterPro" id="IPR014017">
    <property type="entry name" value="DNA_helicase_UvrD-like_C"/>
</dbReference>
<evidence type="ECO:0000256" key="2">
    <source>
        <dbReference type="ARBA" id="ARBA00022741"/>
    </source>
</evidence>
<dbReference type="PROSITE" id="PS51198">
    <property type="entry name" value="UVRD_HELICASE_ATP_BIND"/>
    <property type="match status" value="1"/>
</dbReference>
<keyword evidence="7" id="KW-0413">Isomerase</keyword>
<keyword evidence="4 12" id="KW-0347">Helicase</keyword>
<evidence type="ECO:0000259" key="14">
    <source>
        <dbReference type="PROSITE" id="PS51217"/>
    </source>
</evidence>
<dbReference type="Pfam" id="PF13361">
    <property type="entry name" value="UvrD_C"/>
    <property type="match status" value="2"/>
</dbReference>
<evidence type="ECO:0000313" key="15">
    <source>
        <dbReference type="EMBL" id="BAU57889.1"/>
    </source>
</evidence>
<dbReference type="GO" id="GO:0000725">
    <property type="term" value="P:recombinational repair"/>
    <property type="evidence" value="ECO:0007669"/>
    <property type="project" value="TreeGrafter"/>
</dbReference>
<reference evidence="15" key="1">
    <citation type="submission" date="2016-02" db="EMBL/GenBank/DDBJ databases">
        <title>Halorhodospira halochloris DSM-1059 complete genome, version 2.</title>
        <authorList>
            <person name="Tsukatani Y."/>
        </authorList>
    </citation>
    <scope>NUCLEOTIDE SEQUENCE</scope>
    <source>
        <strain evidence="15">DSM 1059</strain>
    </source>
</reference>
<proteinExistence type="inferred from homology"/>
<dbReference type="OrthoDB" id="9806690at2"/>
<dbReference type="RefSeq" id="WP_096409231.1">
    <property type="nucleotide sequence ID" value="NZ_AP017372.2"/>
</dbReference>
<comment type="catalytic activity">
    <reaction evidence="8">
        <text>Couples ATP hydrolysis with the unwinding of duplex DNA by translocating in the 3'-5' direction.</text>
        <dbReference type="EC" id="5.6.2.4"/>
    </reaction>
</comment>
<dbReference type="GO" id="GO:0016887">
    <property type="term" value="F:ATP hydrolysis activity"/>
    <property type="evidence" value="ECO:0007669"/>
    <property type="project" value="RHEA"/>
</dbReference>
<accession>A0A0X8X9J9</accession>
<evidence type="ECO:0000256" key="12">
    <source>
        <dbReference type="PROSITE-ProRule" id="PRU00560"/>
    </source>
</evidence>
<dbReference type="Gene3D" id="1.10.486.10">
    <property type="entry name" value="PCRA, domain 4"/>
    <property type="match status" value="1"/>
</dbReference>
<dbReference type="Proteomes" id="UP000218890">
    <property type="component" value="Chromosome"/>
</dbReference>
<dbReference type="InterPro" id="IPR027417">
    <property type="entry name" value="P-loop_NTPase"/>
</dbReference>
<dbReference type="AlphaFoldDB" id="A0A0X8X9J9"/>
<evidence type="ECO:0000256" key="4">
    <source>
        <dbReference type="ARBA" id="ARBA00022806"/>
    </source>
</evidence>
<dbReference type="Pfam" id="PF00580">
    <property type="entry name" value="UvrD-helicase"/>
    <property type="match status" value="1"/>
</dbReference>
<evidence type="ECO:0000256" key="6">
    <source>
        <dbReference type="ARBA" id="ARBA00023125"/>
    </source>
</evidence>
<feature type="domain" description="UvrD-like helicase ATP-binding" evidence="13">
    <location>
        <begin position="20"/>
        <end position="311"/>
    </location>
</feature>
<dbReference type="InterPro" id="IPR014016">
    <property type="entry name" value="UvrD-like_ATP-bd"/>
</dbReference>
<keyword evidence="2 12" id="KW-0547">Nucleotide-binding</keyword>
<dbReference type="CDD" id="cd17932">
    <property type="entry name" value="DEXQc_UvrD"/>
    <property type="match status" value="1"/>
</dbReference>
<keyword evidence="3 12" id="KW-0378">Hydrolase</keyword>
<feature type="binding site" evidence="12">
    <location>
        <begin position="41"/>
        <end position="48"/>
    </location>
    <ligand>
        <name>ATP</name>
        <dbReference type="ChEBI" id="CHEBI:30616"/>
    </ligand>
</feature>
<dbReference type="SUPFAM" id="SSF52540">
    <property type="entry name" value="P-loop containing nucleoside triphosphate hydrolases"/>
    <property type="match status" value="1"/>
</dbReference>
<dbReference type="PANTHER" id="PTHR11070:SF2">
    <property type="entry name" value="ATP-DEPENDENT DNA HELICASE SRS2"/>
    <property type="match status" value="1"/>
</dbReference>
<evidence type="ECO:0000256" key="1">
    <source>
        <dbReference type="ARBA" id="ARBA00009922"/>
    </source>
</evidence>
<dbReference type="GO" id="GO:0043138">
    <property type="term" value="F:3'-5' DNA helicase activity"/>
    <property type="evidence" value="ECO:0007669"/>
    <property type="project" value="UniProtKB-EC"/>
</dbReference>
<dbReference type="EMBL" id="AP017372">
    <property type="protein sequence ID" value="BAU57889.1"/>
    <property type="molecule type" value="Genomic_DNA"/>
</dbReference>
<dbReference type="EC" id="5.6.2.4" evidence="9"/>
<keyword evidence="16" id="KW-1185">Reference proteome</keyword>
<feature type="domain" description="UvrD-like helicase C-terminal" evidence="14">
    <location>
        <begin position="312"/>
        <end position="590"/>
    </location>
</feature>
<evidence type="ECO:0000256" key="10">
    <source>
        <dbReference type="ARBA" id="ARBA00034923"/>
    </source>
</evidence>
<name>A0A0X8X9J9_HALHR</name>
<protein>
    <recommendedName>
        <fullName evidence="9">DNA 3'-5' helicase</fullName>
        <ecNumber evidence="9">5.6.2.4</ecNumber>
    </recommendedName>
    <alternativeName>
        <fullName evidence="10">DNA 3'-5' helicase II</fullName>
    </alternativeName>
</protein>
<comment type="catalytic activity">
    <reaction evidence="11">
        <text>ATP + H2O = ADP + phosphate + H(+)</text>
        <dbReference type="Rhea" id="RHEA:13065"/>
        <dbReference type="ChEBI" id="CHEBI:15377"/>
        <dbReference type="ChEBI" id="CHEBI:15378"/>
        <dbReference type="ChEBI" id="CHEBI:30616"/>
        <dbReference type="ChEBI" id="CHEBI:43474"/>
        <dbReference type="ChEBI" id="CHEBI:456216"/>
        <dbReference type="EC" id="5.6.2.4"/>
    </reaction>
</comment>
<dbReference type="Gene3D" id="3.40.50.300">
    <property type="entry name" value="P-loop containing nucleotide triphosphate hydrolases"/>
    <property type="match status" value="2"/>
</dbReference>
<evidence type="ECO:0000256" key="11">
    <source>
        <dbReference type="ARBA" id="ARBA00048988"/>
    </source>
</evidence>
<organism evidence="15 16">
    <name type="scientific">Halorhodospira halochloris</name>
    <name type="common">Ectothiorhodospira halochloris</name>
    <dbReference type="NCBI Taxonomy" id="1052"/>
    <lineage>
        <taxon>Bacteria</taxon>
        <taxon>Pseudomonadati</taxon>
        <taxon>Pseudomonadota</taxon>
        <taxon>Gammaproteobacteria</taxon>
        <taxon>Chromatiales</taxon>
        <taxon>Ectothiorhodospiraceae</taxon>
        <taxon>Halorhodospira</taxon>
    </lineage>
</organism>
<dbReference type="KEGG" id="hhk:HH1059_11950"/>
<dbReference type="GO" id="GO:0003677">
    <property type="term" value="F:DNA binding"/>
    <property type="evidence" value="ECO:0007669"/>
    <property type="project" value="UniProtKB-KW"/>
</dbReference>
<evidence type="ECO:0000256" key="8">
    <source>
        <dbReference type="ARBA" id="ARBA00034617"/>
    </source>
</evidence>